<keyword evidence="3" id="KW-1185">Reference proteome</keyword>
<feature type="compositionally biased region" description="Basic and acidic residues" evidence="1">
    <location>
        <begin position="144"/>
        <end position="154"/>
    </location>
</feature>
<evidence type="ECO:0008006" key="4">
    <source>
        <dbReference type="Google" id="ProtNLM"/>
    </source>
</evidence>
<dbReference type="InterPro" id="IPR040256">
    <property type="entry name" value="At4g02000-like"/>
</dbReference>
<dbReference type="PANTHER" id="PTHR31286:SF173">
    <property type="entry name" value="DUF4283 DOMAIN-CONTAINING PROTEIN"/>
    <property type="match status" value="1"/>
</dbReference>
<gene>
    <name evidence="2" type="ORF">Gogos_018162</name>
</gene>
<sequence length="154" mass="17243">MFNPLQYLIVQLWTLEFNPLQPFPRNVMVWVRLPSLSGLFYKQKNLEETGGLISKVTKHDFQTNTGARGKFIRMAVFFDMGNPLISNIHVDGKLQKVEFESLPTVCFTCGRSSHVQESYPVAGLKSVDGVVASPSLASSSKKQQSKETSKTFDP</sequence>
<dbReference type="EMBL" id="JABEZY010000002">
    <property type="protein sequence ID" value="MBA0734221.1"/>
    <property type="molecule type" value="Genomic_DNA"/>
</dbReference>
<organism evidence="2 3">
    <name type="scientific">Gossypium gossypioides</name>
    <name type="common">Mexican cotton</name>
    <name type="synonym">Selera gossypioides</name>
    <dbReference type="NCBI Taxonomy" id="34282"/>
    <lineage>
        <taxon>Eukaryota</taxon>
        <taxon>Viridiplantae</taxon>
        <taxon>Streptophyta</taxon>
        <taxon>Embryophyta</taxon>
        <taxon>Tracheophyta</taxon>
        <taxon>Spermatophyta</taxon>
        <taxon>Magnoliopsida</taxon>
        <taxon>eudicotyledons</taxon>
        <taxon>Gunneridae</taxon>
        <taxon>Pentapetalae</taxon>
        <taxon>rosids</taxon>
        <taxon>malvids</taxon>
        <taxon>Malvales</taxon>
        <taxon>Malvaceae</taxon>
        <taxon>Malvoideae</taxon>
        <taxon>Gossypium</taxon>
    </lineage>
</organism>
<reference evidence="2 3" key="1">
    <citation type="journal article" date="2019" name="Genome Biol. Evol.">
        <title>Insights into the evolution of the New World diploid cottons (Gossypium, subgenus Houzingenia) based on genome sequencing.</title>
        <authorList>
            <person name="Grover C.E."/>
            <person name="Arick M.A. 2nd"/>
            <person name="Thrash A."/>
            <person name="Conover J.L."/>
            <person name="Sanders W.S."/>
            <person name="Peterson D.G."/>
            <person name="Frelichowski J.E."/>
            <person name="Scheffler J.A."/>
            <person name="Scheffler B.E."/>
            <person name="Wendel J.F."/>
        </authorList>
    </citation>
    <scope>NUCLEOTIDE SEQUENCE [LARGE SCALE GENOMIC DNA]</scope>
    <source>
        <strain evidence="2">5</strain>
        <tissue evidence="2">Leaf</tissue>
    </source>
</reference>
<dbReference type="OrthoDB" id="1002340at2759"/>
<evidence type="ECO:0000313" key="3">
    <source>
        <dbReference type="Proteomes" id="UP000593579"/>
    </source>
</evidence>
<name>A0A7J9BCZ7_GOSGO</name>
<feature type="region of interest" description="Disordered" evidence="1">
    <location>
        <begin position="134"/>
        <end position="154"/>
    </location>
</feature>
<dbReference type="Proteomes" id="UP000593579">
    <property type="component" value="Unassembled WGS sequence"/>
</dbReference>
<dbReference type="AlphaFoldDB" id="A0A7J9BCZ7"/>
<accession>A0A7J9BCZ7</accession>
<evidence type="ECO:0000256" key="1">
    <source>
        <dbReference type="SAM" id="MobiDB-lite"/>
    </source>
</evidence>
<dbReference type="PANTHER" id="PTHR31286">
    <property type="entry name" value="GLYCINE-RICH CELL WALL STRUCTURAL PROTEIN 1.8-LIKE"/>
    <property type="match status" value="1"/>
</dbReference>
<comment type="caution">
    <text evidence="2">The sequence shown here is derived from an EMBL/GenBank/DDBJ whole genome shotgun (WGS) entry which is preliminary data.</text>
</comment>
<evidence type="ECO:0000313" key="2">
    <source>
        <dbReference type="EMBL" id="MBA0734221.1"/>
    </source>
</evidence>
<proteinExistence type="predicted"/>
<protein>
    <recommendedName>
        <fullName evidence="4">DUF4283 domain-containing protein</fullName>
    </recommendedName>
</protein>